<sequence>MAPCARAPTREKTEKPRLRKPAMEKMRRDRINAGIERLRLLLEEDLKPKSKLDKADVLETAVAYLKTCETVTARASPEQCYADGFARCLEETARFLTLQSRVETCKHVVGHVMHPKETRTVSSSAKNLKSPPECTGVVWRPW</sequence>
<dbReference type="AlphaFoldDB" id="A0AAD5AWP1"/>
<dbReference type="SUPFAM" id="SSF47459">
    <property type="entry name" value="HLH, helix-loop-helix DNA-binding domain"/>
    <property type="match status" value="1"/>
</dbReference>
<evidence type="ECO:0000256" key="5">
    <source>
        <dbReference type="ARBA" id="ARBA00023242"/>
    </source>
</evidence>
<dbReference type="InterPro" id="IPR003650">
    <property type="entry name" value="Orange_dom"/>
</dbReference>
<keyword evidence="3" id="KW-0805">Transcription regulation</keyword>
<reference evidence="9" key="1">
    <citation type="submission" date="2018-07" db="EMBL/GenBank/DDBJ databases">
        <title>Comparative genomics of catfishes provides insights into carnivory and benthic adaptation.</title>
        <authorList>
            <person name="Zhang Y."/>
            <person name="Wang D."/>
            <person name="Peng Z."/>
            <person name="Zheng S."/>
            <person name="Shao F."/>
            <person name="Tao W."/>
        </authorList>
    </citation>
    <scope>NUCLEOTIDE SEQUENCE</scope>
    <source>
        <strain evidence="9">Chongqing</strain>
    </source>
</reference>
<keyword evidence="4" id="KW-0804">Transcription</keyword>
<evidence type="ECO:0000313" key="9">
    <source>
        <dbReference type="EMBL" id="KAI5623019.1"/>
    </source>
</evidence>
<feature type="region of interest" description="Disordered" evidence="6">
    <location>
        <begin position="1"/>
        <end position="23"/>
    </location>
</feature>
<evidence type="ECO:0000259" key="7">
    <source>
        <dbReference type="PROSITE" id="PS50888"/>
    </source>
</evidence>
<keyword evidence="5" id="KW-0539">Nucleus</keyword>
<dbReference type="GO" id="GO:0046983">
    <property type="term" value="F:protein dimerization activity"/>
    <property type="evidence" value="ECO:0007669"/>
    <property type="project" value="InterPro"/>
</dbReference>
<dbReference type="GO" id="GO:0006355">
    <property type="term" value="P:regulation of DNA-templated transcription"/>
    <property type="evidence" value="ECO:0007669"/>
    <property type="project" value="InterPro"/>
</dbReference>
<protein>
    <submittedName>
        <fullName evidence="9">Hairy-related 2 isoform X1</fullName>
    </submittedName>
</protein>
<evidence type="ECO:0000256" key="3">
    <source>
        <dbReference type="ARBA" id="ARBA00023015"/>
    </source>
</evidence>
<dbReference type="GO" id="GO:0003677">
    <property type="term" value="F:DNA binding"/>
    <property type="evidence" value="ECO:0007669"/>
    <property type="project" value="InterPro"/>
</dbReference>
<feature type="compositionally biased region" description="Basic and acidic residues" evidence="6">
    <location>
        <begin position="8"/>
        <end position="23"/>
    </location>
</feature>
<dbReference type="Proteomes" id="UP001205998">
    <property type="component" value="Unassembled WGS sequence"/>
</dbReference>
<feature type="domain" description="Orange" evidence="8">
    <location>
        <begin position="81"/>
        <end position="112"/>
    </location>
</feature>
<dbReference type="PANTHER" id="PTHR10985">
    <property type="entry name" value="BASIC HELIX-LOOP-HELIX TRANSCRIPTION FACTOR, HES-RELATED"/>
    <property type="match status" value="1"/>
</dbReference>
<dbReference type="InterPro" id="IPR036638">
    <property type="entry name" value="HLH_DNA-bd_sf"/>
</dbReference>
<keyword evidence="10" id="KW-1185">Reference proteome</keyword>
<keyword evidence="2" id="KW-0678">Repressor</keyword>
<evidence type="ECO:0000256" key="1">
    <source>
        <dbReference type="ARBA" id="ARBA00004123"/>
    </source>
</evidence>
<evidence type="ECO:0000256" key="2">
    <source>
        <dbReference type="ARBA" id="ARBA00022491"/>
    </source>
</evidence>
<dbReference type="PROSITE" id="PS50888">
    <property type="entry name" value="BHLH"/>
    <property type="match status" value="1"/>
</dbReference>
<dbReference type="PROSITE" id="PS51054">
    <property type="entry name" value="ORANGE"/>
    <property type="match status" value="1"/>
</dbReference>
<comment type="caution">
    <text evidence="9">The sequence shown here is derived from an EMBL/GenBank/DDBJ whole genome shotgun (WGS) entry which is preliminary data.</text>
</comment>
<dbReference type="EMBL" id="MU551607">
    <property type="protein sequence ID" value="KAI5623019.1"/>
    <property type="molecule type" value="Genomic_DNA"/>
</dbReference>
<organism evidence="9 10">
    <name type="scientific">Silurus asotus</name>
    <name type="common">Amur catfish</name>
    <name type="synonym">Parasilurus asotus</name>
    <dbReference type="NCBI Taxonomy" id="30991"/>
    <lineage>
        <taxon>Eukaryota</taxon>
        <taxon>Metazoa</taxon>
        <taxon>Chordata</taxon>
        <taxon>Craniata</taxon>
        <taxon>Vertebrata</taxon>
        <taxon>Euteleostomi</taxon>
        <taxon>Actinopterygii</taxon>
        <taxon>Neopterygii</taxon>
        <taxon>Teleostei</taxon>
        <taxon>Ostariophysi</taxon>
        <taxon>Siluriformes</taxon>
        <taxon>Siluridae</taxon>
        <taxon>Silurus</taxon>
    </lineage>
</organism>
<dbReference type="InterPro" id="IPR050370">
    <property type="entry name" value="HES_HEY"/>
</dbReference>
<evidence type="ECO:0000256" key="4">
    <source>
        <dbReference type="ARBA" id="ARBA00023163"/>
    </source>
</evidence>
<gene>
    <name evidence="9" type="ORF">C0J50_17526</name>
</gene>
<name>A0AAD5AWP1_SILAS</name>
<proteinExistence type="predicted"/>
<dbReference type="GO" id="GO:0005634">
    <property type="term" value="C:nucleus"/>
    <property type="evidence" value="ECO:0007669"/>
    <property type="project" value="UniProtKB-SubCell"/>
</dbReference>
<dbReference type="Pfam" id="PF00010">
    <property type="entry name" value="HLH"/>
    <property type="match status" value="1"/>
</dbReference>
<evidence type="ECO:0000313" key="10">
    <source>
        <dbReference type="Proteomes" id="UP001205998"/>
    </source>
</evidence>
<comment type="subcellular location">
    <subcellularLocation>
        <location evidence="1">Nucleus</location>
    </subcellularLocation>
</comment>
<dbReference type="SMART" id="SM00353">
    <property type="entry name" value="HLH"/>
    <property type="match status" value="1"/>
</dbReference>
<dbReference type="Gene3D" id="4.10.280.10">
    <property type="entry name" value="Helix-loop-helix DNA-binding domain"/>
    <property type="match status" value="1"/>
</dbReference>
<feature type="domain" description="BHLH" evidence="7">
    <location>
        <begin position="15"/>
        <end position="68"/>
    </location>
</feature>
<accession>A0AAD5AWP1</accession>
<evidence type="ECO:0000256" key="6">
    <source>
        <dbReference type="SAM" id="MobiDB-lite"/>
    </source>
</evidence>
<evidence type="ECO:0000259" key="8">
    <source>
        <dbReference type="PROSITE" id="PS51054"/>
    </source>
</evidence>
<dbReference type="InterPro" id="IPR011598">
    <property type="entry name" value="bHLH_dom"/>
</dbReference>